<evidence type="ECO:0000313" key="3">
    <source>
        <dbReference type="EMBL" id="KAK2716187.1"/>
    </source>
</evidence>
<keyword evidence="2" id="KW-1133">Transmembrane helix</keyword>
<organism evidence="3 4">
    <name type="scientific">Artemia franciscana</name>
    <name type="common">Brine shrimp</name>
    <name type="synonym">Artemia sanfranciscana</name>
    <dbReference type="NCBI Taxonomy" id="6661"/>
    <lineage>
        <taxon>Eukaryota</taxon>
        <taxon>Metazoa</taxon>
        <taxon>Ecdysozoa</taxon>
        <taxon>Arthropoda</taxon>
        <taxon>Crustacea</taxon>
        <taxon>Branchiopoda</taxon>
        <taxon>Anostraca</taxon>
        <taxon>Artemiidae</taxon>
        <taxon>Artemia</taxon>
    </lineage>
</organism>
<protein>
    <submittedName>
        <fullName evidence="3">Uncharacterized protein</fullName>
    </submittedName>
</protein>
<sequence length="647" mass="73129">MKMIVNISTSPVNTMDITIGTTADEPQYAIAATYRPNPYDRQEYYRTYDPMTGVRIATTLTGFFAFTVFYILCKKFCYFLGNQGRCGRRRMPLPSRRTSQATSMADVEDPLVPSMIAQEDIVWWQPEEVFRSSEKRCQHDCIWKDIPQEGFPWEEKSYWKSNGFKGSLSSPFYQNHSFESCGSSSCQCRHATKSLPGSALRIISSLEQSQVSLNYSENTCYSNDMCSNCSVCQNEKRKLTESVTSVTETKKRIMPMRSVSFRESDLPSREEQNSFKIRKPPARAVSFREEDCDIITPLPVANKPSVKKLSRSITTIDAPLPAREVVRAKSILRASSVSESNYAPQKLNKQGRPPIPRYCLLCRSSSKQKLHQCFRSISLSESENPPSYLLRPLLRNSIMSSNNSVTNSHKSTPRGSVTHINKSSAALRGQMSLDLSTNTNDSVMPTWRTESVETNKTASHIDICVTQPTPSVSPCASVRTLSDSLENTFIKVIPASPMNSPSIGRASDRRKMFAHSRAKGTTVDWTEEEYQSSFPEPEQSQKPMMDYLTVPSHTMRHQIEEPMRPCSDCGLPKQKDSTRLSRERLDVNETSFTEFPIRVPPIRSPSRTLSRSFTVTEDVEARRTSFSRTRNATFDGAYKITDDSAQT</sequence>
<reference evidence="3" key="1">
    <citation type="submission" date="2023-07" db="EMBL/GenBank/DDBJ databases">
        <title>Chromosome-level genome assembly of Artemia franciscana.</title>
        <authorList>
            <person name="Jo E."/>
        </authorList>
    </citation>
    <scope>NUCLEOTIDE SEQUENCE</scope>
    <source>
        <tissue evidence="3">Whole body</tissue>
    </source>
</reference>
<evidence type="ECO:0000256" key="1">
    <source>
        <dbReference type="SAM" id="MobiDB-lite"/>
    </source>
</evidence>
<dbReference type="EMBL" id="JAVRJZ010000012">
    <property type="protein sequence ID" value="KAK2716187.1"/>
    <property type="molecule type" value="Genomic_DNA"/>
</dbReference>
<gene>
    <name evidence="3" type="ORF">QYM36_010682</name>
</gene>
<accession>A0AA88L4C9</accession>
<feature type="compositionally biased region" description="Polar residues" evidence="1">
    <location>
        <begin position="531"/>
        <end position="541"/>
    </location>
</feature>
<keyword evidence="2" id="KW-0812">Transmembrane</keyword>
<feature type="transmembrane region" description="Helical" evidence="2">
    <location>
        <begin position="54"/>
        <end position="72"/>
    </location>
</feature>
<name>A0AA88L4C9_ARTSF</name>
<keyword evidence="4" id="KW-1185">Reference proteome</keyword>
<feature type="region of interest" description="Disordered" evidence="1">
    <location>
        <begin position="518"/>
        <end position="541"/>
    </location>
</feature>
<dbReference type="Proteomes" id="UP001187531">
    <property type="component" value="Unassembled WGS sequence"/>
</dbReference>
<evidence type="ECO:0000313" key="4">
    <source>
        <dbReference type="Proteomes" id="UP001187531"/>
    </source>
</evidence>
<dbReference type="AlphaFoldDB" id="A0AA88L4C9"/>
<comment type="caution">
    <text evidence="3">The sequence shown here is derived from an EMBL/GenBank/DDBJ whole genome shotgun (WGS) entry which is preliminary data.</text>
</comment>
<evidence type="ECO:0000256" key="2">
    <source>
        <dbReference type="SAM" id="Phobius"/>
    </source>
</evidence>
<keyword evidence="2" id="KW-0472">Membrane</keyword>
<proteinExistence type="predicted"/>